<reference evidence="1 2" key="1">
    <citation type="journal article" date="2018" name="Front. Plant Sci.">
        <title>Red Clover (Trifolium pratense) and Zigzag Clover (T. medium) - A Picture of Genomic Similarities and Differences.</title>
        <authorList>
            <person name="Dluhosova J."/>
            <person name="Istvanek J."/>
            <person name="Nedelnik J."/>
            <person name="Repkova J."/>
        </authorList>
    </citation>
    <scope>NUCLEOTIDE SEQUENCE [LARGE SCALE GENOMIC DNA]</scope>
    <source>
        <strain evidence="2">cv. 10/8</strain>
        <tissue evidence="1">Leaf</tissue>
    </source>
</reference>
<keyword evidence="2" id="KW-1185">Reference proteome</keyword>
<name>A0A392SCB1_9FABA</name>
<proteinExistence type="predicted"/>
<feature type="non-terminal residue" evidence="1">
    <location>
        <position position="1"/>
    </location>
</feature>
<dbReference type="Proteomes" id="UP000265520">
    <property type="component" value="Unassembled WGS sequence"/>
</dbReference>
<comment type="caution">
    <text evidence="1">The sequence shown here is derived from an EMBL/GenBank/DDBJ whole genome shotgun (WGS) entry which is preliminary data.</text>
</comment>
<evidence type="ECO:0000313" key="2">
    <source>
        <dbReference type="Proteomes" id="UP000265520"/>
    </source>
</evidence>
<protein>
    <submittedName>
        <fullName evidence="1">Uncharacterized protein</fullName>
    </submittedName>
</protein>
<organism evidence="1 2">
    <name type="scientific">Trifolium medium</name>
    <dbReference type="NCBI Taxonomy" id="97028"/>
    <lineage>
        <taxon>Eukaryota</taxon>
        <taxon>Viridiplantae</taxon>
        <taxon>Streptophyta</taxon>
        <taxon>Embryophyta</taxon>
        <taxon>Tracheophyta</taxon>
        <taxon>Spermatophyta</taxon>
        <taxon>Magnoliopsida</taxon>
        <taxon>eudicotyledons</taxon>
        <taxon>Gunneridae</taxon>
        <taxon>Pentapetalae</taxon>
        <taxon>rosids</taxon>
        <taxon>fabids</taxon>
        <taxon>Fabales</taxon>
        <taxon>Fabaceae</taxon>
        <taxon>Papilionoideae</taxon>
        <taxon>50 kb inversion clade</taxon>
        <taxon>NPAAA clade</taxon>
        <taxon>Hologalegina</taxon>
        <taxon>IRL clade</taxon>
        <taxon>Trifolieae</taxon>
        <taxon>Trifolium</taxon>
    </lineage>
</organism>
<evidence type="ECO:0000313" key="1">
    <source>
        <dbReference type="EMBL" id="MCI46551.1"/>
    </source>
</evidence>
<accession>A0A392SCB1</accession>
<sequence length="14" mass="1410">AGFLNGGAECWIAT</sequence>
<dbReference type="EMBL" id="LXQA010359112">
    <property type="protein sequence ID" value="MCI46551.1"/>
    <property type="molecule type" value="Genomic_DNA"/>
</dbReference>